<name>A0A9P8LHE0_9PEZI</name>
<evidence type="ECO:0000313" key="1">
    <source>
        <dbReference type="EMBL" id="KAH0565451.1"/>
    </source>
</evidence>
<dbReference type="EMBL" id="JAGHQM010000093">
    <property type="protein sequence ID" value="KAH0565451.1"/>
    <property type="molecule type" value="Genomic_DNA"/>
</dbReference>
<accession>A0A9P8LHE0</accession>
<sequence>MCADCAGHKAPAPADFESQFLIWLLYILIEPNFRHNGDGSRFNQMELQLALGSGHWRAKFPPVAALLQDNEAMQTAVDQMIEAIPNPSEMKYMTMPFLVAVGECHSSIRAHFVDEDGRYGITTLSAEEGDEVWIVAGVDTPCVLRPARANEYEFIGEAYVHGIMMGELNDYGLLQETRDIVLV</sequence>
<reference evidence="1" key="1">
    <citation type="submission" date="2021-03" db="EMBL/GenBank/DDBJ databases">
        <title>Comparative genomics and phylogenomic investigation of the class Geoglossomycetes provide insights into ecological specialization and systematics.</title>
        <authorList>
            <person name="Melie T."/>
            <person name="Pirro S."/>
            <person name="Miller A.N."/>
            <person name="Quandt A."/>
        </authorList>
    </citation>
    <scope>NUCLEOTIDE SEQUENCE</scope>
    <source>
        <strain evidence="1">CAQ_001_2017</strain>
    </source>
</reference>
<organism evidence="1 2">
    <name type="scientific">Trichoglossum hirsutum</name>
    <dbReference type="NCBI Taxonomy" id="265104"/>
    <lineage>
        <taxon>Eukaryota</taxon>
        <taxon>Fungi</taxon>
        <taxon>Dikarya</taxon>
        <taxon>Ascomycota</taxon>
        <taxon>Pezizomycotina</taxon>
        <taxon>Geoglossomycetes</taxon>
        <taxon>Geoglossales</taxon>
        <taxon>Geoglossaceae</taxon>
        <taxon>Trichoglossum</taxon>
    </lineage>
</organism>
<gene>
    <name evidence="1" type="ORF">GP486_001151</name>
</gene>
<comment type="caution">
    <text evidence="1">The sequence shown here is derived from an EMBL/GenBank/DDBJ whole genome shotgun (WGS) entry which is preliminary data.</text>
</comment>
<evidence type="ECO:0000313" key="2">
    <source>
        <dbReference type="Proteomes" id="UP000750711"/>
    </source>
</evidence>
<dbReference type="AlphaFoldDB" id="A0A9P8LHE0"/>
<dbReference type="Proteomes" id="UP000750711">
    <property type="component" value="Unassembled WGS sequence"/>
</dbReference>
<dbReference type="Pfam" id="PF26639">
    <property type="entry name" value="Het-6_barrel"/>
    <property type="match status" value="1"/>
</dbReference>
<keyword evidence="2" id="KW-1185">Reference proteome</keyword>
<proteinExistence type="predicted"/>
<protein>
    <submittedName>
        <fullName evidence="1">Uncharacterized protein</fullName>
    </submittedName>
</protein>